<protein>
    <submittedName>
        <fullName evidence="1">Uncharacterized protein</fullName>
    </submittedName>
</protein>
<evidence type="ECO:0000313" key="1">
    <source>
        <dbReference type="EMBL" id="KAL1845129.1"/>
    </source>
</evidence>
<accession>A0ABR3VTZ7</accession>
<keyword evidence="2" id="KW-1185">Reference proteome</keyword>
<reference evidence="1 2" key="1">
    <citation type="journal article" date="2024" name="Commun. Biol.">
        <title>Comparative genomic analysis of thermophilic fungi reveals convergent evolutionary adaptations and gene losses.</title>
        <authorList>
            <person name="Steindorff A.S."/>
            <person name="Aguilar-Pontes M.V."/>
            <person name="Robinson A.J."/>
            <person name="Andreopoulos B."/>
            <person name="LaButti K."/>
            <person name="Kuo A."/>
            <person name="Mondo S."/>
            <person name="Riley R."/>
            <person name="Otillar R."/>
            <person name="Haridas S."/>
            <person name="Lipzen A."/>
            <person name="Grimwood J."/>
            <person name="Schmutz J."/>
            <person name="Clum A."/>
            <person name="Reid I.D."/>
            <person name="Moisan M.C."/>
            <person name="Butler G."/>
            <person name="Nguyen T.T.M."/>
            <person name="Dewar K."/>
            <person name="Conant G."/>
            <person name="Drula E."/>
            <person name="Henrissat B."/>
            <person name="Hansel C."/>
            <person name="Singer S."/>
            <person name="Hutchinson M.I."/>
            <person name="de Vries R.P."/>
            <person name="Natvig D.O."/>
            <person name="Powell A.J."/>
            <person name="Tsang A."/>
            <person name="Grigoriev I.V."/>
        </authorList>
    </citation>
    <scope>NUCLEOTIDE SEQUENCE [LARGE SCALE GENOMIC DNA]</scope>
    <source>
        <strain evidence="1 2">ATCC 24622</strain>
    </source>
</reference>
<evidence type="ECO:0000313" key="2">
    <source>
        <dbReference type="Proteomes" id="UP001586593"/>
    </source>
</evidence>
<proteinExistence type="predicted"/>
<organism evidence="1 2">
    <name type="scientific">Phialemonium thermophilum</name>
    <dbReference type="NCBI Taxonomy" id="223376"/>
    <lineage>
        <taxon>Eukaryota</taxon>
        <taxon>Fungi</taxon>
        <taxon>Dikarya</taxon>
        <taxon>Ascomycota</taxon>
        <taxon>Pezizomycotina</taxon>
        <taxon>Sordariomycetes</taxon>
        <taxon>Sordariomycetidae</taxon>
        <taxon>Cephalothecales</taxon>
        <taxon>Cephalothecaceae</taxon>
        <taxon>Phialemonium</taxon>
    </lineage>
</organism>
<name>A0ABR3VTZ7_9PEZI</name>
<sequence>MRREADVMSASNSLKKTKKNWSFSSLRVWNRGCLLAVNRGVERTRCGVASQPVCSSTLNTRPWQPE</sequence>
<dbReference type="Proteomes" id="UP001586593">
    <property type="component" value="Unassembled WGS sequence"/>
</dbReference>
<gene>
    <name evidence="1" type="ORF">VTK73DRAFT_1068</name>
</gene>
<comment type="caution">
    <text evidence="1">The sequence shown here is derived from an EMBL/GenBank/DDBJ whole genome shotgun (WGS) entry which is preliminary data.</text>
</comment>
<dbReference type="EMBL" id="JAZHXJ010001244">
    <property type="protein sequence ID" value="KAL1845129.1"/>
    <property type="molecule type" value="Genomic_DNA"/>
</dbReference>